<keyword evidence="1" id="KW-0732">Signal</keyword>
<comment type="caution">
    <text evidence="2">The sequence shown here is derived from an EMBL/GenBank/DDBJ whole genome shotgun (WGS) entry which is preliminary data.</text>
</comment>
<name>A0A840E409_9BACT</name>
<dbReference type="Proteomes" id="UP000576209">
    <property type="component" value="Unassembled WGS sequence"/>
</dbReference>
<dbReference type="EMBL" id="JACIFF010000008">
    <property type="protein sequence ID" value="MBB4080334.1"/>
    <property type="molecule type" value="Genomic_DNA"/>
</dbReference>
<evidence type="ECO:0000313" key="3">
    <source>
        <dbReference type="Proteomes" id="UP000576209"/>
    </source>
</evidence>
<evidence type="ECO:0000256" key="1">
    <source>
        <dbReference type="SAM" id="SignalP"/>
    </source>
</evidence>
<keyword evidence="3" id="KW-1185">Reference proteome</keyword>
<dbReference type="AlphaFoldDB" id="A0A840E409"/>
<feature type="signal peptide" evidence="1">
    <location>
        <begin position="1"/>
        <end position="22"/>
    </location>
</feature>
<dbReference type="RefSeq" id="WP_183496575.1">
    <property type="nucleotide sequence ID" value="NZ_JACIFF010000008.1"/>
</dbReference>
<evidence type="ECO:0008006" key="4">
    <source>
        <dbReference type="Google" id="ProtNLM"/>
    </source>
</evidence>
<organism evidence="2 3">
    <name type="scientific">Neolewinella aquimaris</name>
    <dbReference type="NCBI Taxonomy" id="1835722"/>
    <lineage>
        <taxon>Bacteria</taxon>
        <taxon>Pseudomonadati</taxon>
        <taxon>Bacteroidota</taxon>
        <taxon>Saprospiria</taxon>
        <taxon>Saprospirales</taxon>
        <taxon>Lewinellaceae</taxon>
        <taxon>Neolewinella</taxon>
    </lineage>
</organism>
<gene>
    <name evidence="2" type="ORF">GGR28_002968</name>
</gene>
<proteinExistence type="predicted"/>
<sequence>MIKFIVAALLFAALLLPHSVLAQECNCYIERVNDQITYSPACDRPAELCTLEVGPNVGNLDLSQFSDLRDVTVYIGNHSSPTFRGITLSSALTQFTLTGGGGGTLLTVIDDKGNARVMGPGAGNNPDGIRRYNLELTRCEGVCTLERPTESAFLPVHLLSWSTKTYDRYVELKWNTVAEEHNAYFRLLHSRNGRSFQELATITGNGTTDIISEYAFRHFEPAVGINFYRIEQVDYDGRVNELGVQSTTWQGGKETALSATPNPARTGSKLTVNLTDADGEVAHLIGPTGRILGEYQISNGGFVLPRLTAGMYAVRVRDRTTQLVIAE</sequence>
<evidence type="ECO:0000313" key="2">
    <source>
        <dbReference type="EMBL" id="MBB4080334.1"/>
    </source>
</evidence>
<feature type="chain" id="PRO_5032707844" description="T9SS type A sorting domain-containing protein" evidence="1">
    <location>
        <begin position="23"/>
        <end position="327"/>
    </location>
</feature>
<reference evidence="2 3" key="1">
    <citation type="submission" date="2020-08" db="EMBL/GenBank/DDBJ databases">
        <title>Genomic Encyclopedia of Type Strains, Phase IV (KMG-IV): sequencing the most valuable type-strain genomes for metagenomic binning, comparative biology and taxonomic classification.</title>
        <authorList>
            <person name="Goeker M."/>
        </authorList>
    </citation>
    <scope>NUCLEOTIDE SEQUENCE [LARGE SCALE GENOMIC DNA]</scope>
    <source>
        <strain evidence="2 3">DSM 105137</strain>
    </source>
</reference>
<accession>A0A840E409</accession>
<protein>
    <recommendedName>
        <fullName evidence="4">T9SS type A sorting domain-containing protein</fullName>
    </recommendedName>
</protein>